<dbReference type="RefSeq" id="WP_226715913.1">
    <property type="nucleotide sequence ID" value="NZ_CABHXO010000143.1"/>
</dbReference>
<accession>A0A0T9N1L2</accession>
<dbReference type="InterPro" id="IPR003594">
    <property type="entry name" value="HATPase_dom"/>
</dbReference>
<dbReference type="PANTHER" id="PTHR35526">
    <property type="entry name" value="ANTI-SIGMA-F FACTOR RSBW-RELATED"/>
    <property type="match status" value="1"/>
</dbReference>
<feature type="domain" description="Histidine kinase/HSP90-like ATPase" evidence="2">
    <location>
        <begin position="18"/>
        <end position="148"/>
    </location>
</feature>
<dbReference type="Gene3D" id="3.30.565.10">
    <property type="entry name" value="Histidine kinase-like ATPase, C-terminal domain"/>
    <property type="match status" value="1"/>
</dbReference>
<keyword evidence="3" id="KW-0418">Kinase</keyword>
<dbReference type="AlphaFoldDB" id="A0A0T9N1L2"/>
<dbReference type="InterPro" id="IPR036890">
    <property type="entry name" value="HATPase_C_sf"/>
</dbReference>
<dbReference type="Proteomes" id="UP000038750">
    <property type="component" value="Unassembled WGS sequence"/>
</dbReference>
<reference evidence="3 4" key="1">
    <citation type="submission" date="2015-03" db="EMBL/GenBank/DDBJ databases">
        <authorList>
            <person name="Murphy D."/>
        </authorList>
    </citation>
    <scope>NUCLEOTIDE SEQUENCE [LARGE SCALE GENOMIC DNA]</scope>
    <source>
        <strain evidence="3 4">BR165/97</strain>
    </source>
</reference>
<dbReference type="InterPro" id="IPR050267">
    <property type="entry name" value="Anti-sigma-factor_SerPK"/>
</dbReference>
<dbReference type="Pfam" id="PF13581">
    <property type="entry name" value="HATPase_c_2"/>
    <property type="match status" value="1"/>
</dbReference>
<dbReference type="EMBL" id="CPZJ01000028">
    <property type="protein sequence ID" value="CNG69579.1"/>
    <property type="molecule type" value="Genomic_DNA"/>
</dbReference>
<evidence type="ECO:0000259" key="2">
    <source>
        <dbReference type="Pfam" id="PF13581"/>
    </source>
</evidence>
<name>A0A0T9N1L2_YERIN</name>
<dbReference type="CDD" id="cd16936">
    <property type="entry name" value="HATPase_RsbW-like"/>
    <property type="match status" value="1"/>
</dbReference>
<evidence type="ECO:0000256" key="1">
    <source>
        <dbReference type="ARBA" id="ARBA00022527"/>
    </source>
</evidence>
<dbReference type="eggNOG" id="COG2172">
    <property type="taxonomic scope" value="Bacteria"/>
</dbReference>
<dbReference type="STRING" id="631.CH53_81"/>
<evidence type="ECO:0000313" key="3">
    <source>
        <dbReference type="EMBL" id="CNG69579.1"/>
    </source>
</evidence>
<sequence length="155" mass="17314">MSYPQSDSQGWLMRISLPASLSSLCTLHEKLLEFIQPLQVDSASSYAVELALNEAFINIVKHGVNYDSTQNITIVMHYGNNQLAVTLQDKGKPIPAEFLQNKSGLSHFPELSAPDSWPENGMGMMMMFNAVDDISYKVKEGVNYLSLIKKIEEQT</sequence>
<gene>
    <name evidence="3" type="ORF">ERS008530_04432</name>
</gene>
<protein>
    <submittedName>
        <fullName evidence="3">Serine-protein kinase RsbW</fullName>
    </submittedName>
</protein>
<dbReference type="GO" id="GO:0004674">
    <property type="term" value="F:protein serine/threonine kinase activity"/>
    <property type="evidence" value="ECO:0007669"/>
    <property type="project" value="UniProtKB-KW"/>
</dbReference>
<keyword evidence="1" id="KW-0723">Serine/threonine-protein kinase</keyword>
<dbReference type="SUPFAM" id="SSF55874">
    <property type="entry name" value="ATPase domain of HSP90 chaperone/DNA topoisomerase II/histidine kinase"/>
    <property type="match status" value="1"/>
</dbReference>
<keyword evidence="3" id="KW-0808">Transferase</keyword>
<evidence type="ECO:0000313" key="4">
    <source>
        <dbReference type="Proteomes" id="UP000038750"/>
    </source>
</evidence>
<organism evidence="3 4">
    <name type="scientific">Yersinia intermedia</name>
    <dbReference type="NCBI Taxonomy" id="631"/>
    <lineage>
        <taxon>Bacteria</taxon>
        <taxon>Pseudomonadati</taxon>
        <taxon>Pseudomonadota</taxon>
        <taxon>Gammaproteobacteria</taxon>
        <taxon>Enterobacterales</taxon>
        <taxon>Yersiniaceae</taxon>
        <taxon>Yersinia</taxon>
    </lineage>
</organism>
<proteinExistence type="predicted"/>